<evidence type="ECO:0000313" key="1">
    <source>
        <dbReference type="EMBL" id="CAH1101327.1"/>
    </source>
</evidence>
<proteinExistence type="predicted"/>
<dbReference type="Proteomes" id="UP001153636">
    <property type="component" value="Chromosome 11"/>
</dbReference>
<keyword evidence="2" id="KW-1185">Reference proteome</keyword>
<organism evidence="1 2">
    <name type="scientific">Psylliodes chrysocephalus</name>
    <dbReference type="NCBI Taxonomy" id="3402493"/>
    <lineage>
        <taxon>Eukaryota</taxon>
        <taxon>Metazoa</taxon>
        <taxon>Ecdysozoa</taxon>
        <taxon>Arthropoda</taxon>
        <taxon>Hexapoda</taxon>
        <taxon>Insecta</taxon>
        <taxon>Pterygota</taxon>
        <taxon>Neoptera</taxon>
        <taxon>Endopterygota</taxon>
        <taxon>Coleoptera</taxon>
        <taxon>Polyphaga</taxon>
        <taxon>Cucujiformia</taxon>
        <taxon>Chrysomeloidea</taxon>
        <taxon>Chrysomelidae</taxon>
        <taxon>Galerucinae</taxon>
        <taxon>Alticini</taxon>
        <taxon>Psylliodes</taxon>
    </lineage>
</organism>
<dbReference type="EMBL" id="OV651823">
    <property type="protein sequence ID" value="CAH1101327.1"/>
    <property type="molecule type" value="Genomic_DNA"/>
</dbReference>
<accession>A0A9P0CMG3</accession>
<gene>
    <name evidence="1" type="ORF">PSYICH_LOCUS2428</name>
</gene>
<name>A0A9P0CMG3_9CUCU</name>
<dbReference type="AlphaFoldDB" id="A0A9P0CMG3"/>
<protein>
    <submittedName>
        <fullName evidence="1">Uncharacterized protein</fullName>
    </submittedName>
</protein>
<dbReference type="OrthoDB" id="6754574at2759"/>
<reference evidence="1" key="1">
    <citation type="submission" date="2022-01" db="EMBL/GenBank/DDBJ databases">
        <authorList>
            <person name="King R."/>
        </authorList>
    </citation>
    <scope>NUCLEOTIDE SEQUENCE</scope>
</reference>
<evidence type="ECO:0000313" key="2">
    <source>
        <dbReference type="Proteomes" id="UP001153636"/>
    </source>
</evidence>
<sequence>MYDDFVLKHPNICKVYRKILKEMNISLRQPKSDICEECSSLKNILENAGDDIIQNQFDSHRTKAAKANVEYKKDSNEAAAASATNKRIYSMDLRKVIILPIQYNLIYLETNPSQRQLLCFDIVYFIFLKGNPMQNHYFTCRTICITTYPLQITLKTILEVIANQL</sequence>